<reference evidence="2" key="1">
    <citation type="journal article" date="2019" name="Int. J. Syst. Evol. Microbiol.">
        <title>The Global Catalogue of Microorganisms (GCM) 10K type strain sequencing project: providing services to taxonomists for standard genome sequencing and annotation.</title>
        <authorList>
            <consortium name="The Broad Institute Genomics Platform"/>
            <consortium name="The Broad Institute Genome Sequencing Center for Infectious Disease"/>
            <person name="Wu L."/>
            <person name="Ma J."/>
        </authorList>
    </citation>
    <scope>NUCLEOTIDE SEQUENCE [LARGE SCALE GENOMIC DNA]</scope>
    <source>
        <strain evidence="2">JCM 5067</strain>
    </source>
</reference>
<proteinExistence type="predicted"/>
<dbReference type="EMBL" id="BAAACA010000034">
    <property type="protein sequence ID" value="GAA0612208.1"/>
    <property type="molecule type" value="Genomic_DNA"/>
</dbReference>
<dbReference type="Gene3D" id="3.30.470.20">
    <property type="entry name" value="ATP-grasp fold, B domain"/>
    <property type="match status" value="2"/>
</dbReference>
<evidence type="ECO:0000313" key="2">
    <source>
        <dbReference type="Proteomes" id="UP001500668"/>
    </source>
</evidence>
<gene>
    <name evidence="1" type="ORF">GCM10010394_47530</name>
</gene>
<dbReference type="Proteomes" id="UP001500668">
    <property type="component" value="Unassembled WGS sequence"/>
</dbReference>
<dbReference type="InterPro" id="IPR016185">
    <property type="entry name" value="PreATP-grasp_dom_sf"/>
</dbReference>
<dbReference type="SUPFAM" id="SSF56059">
    <property type="entry name" value="Glutathione synthetase ATP-binding domain-like"/>
    <property type="match status" value="1"/>
</dbReference>
<evidence type="ECO:0000313" key="1">
    <source>
        <dbReference type="EMBL" id="GAA0612208.1"/>
    </source>
</evidence>
<keyword evidence="2" id="KW-1185">Reference proteome</keyword>
<organism evidence="1 2">
    <name type="scientific">Streptomyces crystallinus</name>
    <dbReference type="NCBI Taxonomy" id="68191"/>
    <lineage>
        <taxon>Bacteria</taxon>
        <taxon>Bacillati</taxon>
        <taxon>Actinomycetota</taxon>
        <taxon>Actinomycetes</taxon>
        <taxon>Kitasatosporales</taxon>
        <taxon>Streptomycetaceae</taxon>
        <taxon>Streptomyces</taxon>
    </lineage>
</organism>
<protein>
    <submittedName>
        <fullName evidence="1">Uncharacterized protein</fullName>
    </submittedName>
</protein>
<dbReference type="SUPFAM" id="SSF52440">
    <property type="entry name" value="PreATP-grasp domain"/>
    <property type="match status" value="1"/>
</dbReference>
<sequence length="331" mass="34958">MTEHGSVLLACPDPHAVGANTSASPVVVVLHGGPCPDTAAHSLRCARTVANSVSSYGGEAHLVEAAGFALPSLVDKLDGEVRALVTTMEVPRDAGSLQGLLNYLEIPYAGSGVAGCAIAAHQVTARRLLQAAHVPVPAYGLVRPRSSPYSEAQRIMRQASAGVVRIQPQAPARGPAGPGDSVWRGPSTAAGAEALSDLLTVAGPFGPLMYESDEPGQTLWVGVIDDAEGQPHTLPGLEAEPRAAADKETLGRARRLALRAQRALHLRGYALHRFTRSQDTGLFWREVQTHPDLSPTGRLFQITSAHHGWTHLEFIEALLNTCDTDLTEGGR</sequence>
<accession>A0ABP3RKD8</accession>
<dbReference type="Gene3D" id="3.40.50.20">
    <property type="match status" value="1"/>
</dbReference>
<name>A0ABP3RKD8_9ACTN</name>
<comment type="caution">
    <text evidence="1">The sequence shown here is derived from an EMBL/GenBank/DDBJ whole genome shotgun (WGS) entry which is preliminary data.</text>
</comment>